<evidence type="ECO:0000256" key="1">
    <source>
        <dbReference type="SAM" id="Phobius"/>
    </source>
</evidence>
<feature type="transmembrane region" description="Helical" evidence="1">
    <location>
        <begin position="60"/>
        <end position="82"/>
    </location>
</feature>
<name>A0A6A6R224_9PEZI</name>
<dbReference type="OrthoDB" id="10296262at2759"/>
<gene>
    <name evidence="2" type="ORF">BU16DRAFT_328215</name>
</gene>
<accession>A0A6A6R224</accession>
<feature type="transmembrane region" description="Helical" evidence="1">
    <location>
        <begin position="7"/>
        <end position="31"/>
    </location>
</feature>
<evidence type="ECO:0000313" key="3">
    <source>
        <dbReference type="Proteomes" id="UP000799750"/>
    </source>
</evidence>
<feature type="transmembrane region" description="Helical" evidence="1">
    <location>
        <begin position="131"/>
        <end position="153"/>
    </location>
</feature>
<organism evidence="2 3">
    <name type="scientific">Lophium mytilinum</name>
    <dbReference type="NCBI Taxonomy" id="390894"/>
    <lineage>
        <taxon>Eukaryota</taxon>
        <taxon>Fungi</taxon>
        <taxon>Dikarya</taxon>
        <taxon>Ascomycota</taxon>
        <taxon>Pezizomycotina</taxon>
        <taxon>Dothideomycetes</taxon>
        <taxon>Pleosporomycetidae</taxon>
        <taxon>Mytilinidiales</taxon>
        <taxon>Mytilinidiaceae</taxon>
        <taxon>Lophium</taxon>
    </lineage>
</organism>
<evidence type="ECO:0000313" key="2">
    <source>
        <dbReference type="EMBL" id="KAF2497893.1"/>
    </source>
</evidence>
<reference evidence="2" key="1">
    <citation type="journal article" date="2020" name="Stud. Mycol.">
        <title>101 Dothideomycetes genomes: a test case for predicting lifestyles and emergence of pathogens.</title>
        <authorList>
            <person name="Haridas S."/>
            <person name="Albert R."/>
            <person name="Binder M."/>
            <person name="Bloem J."/>
            <person name="Labutti K."/>
            <person name="Salamov A."/>
            <person name="Andreopoulos B."/>
            <person name="Baker S."/>
            <person name="Barry K."/>
            <person name="Bills G."/>
            <person name="Bluhm B."/>
            <person name="Cannon C."/>
            <person name="Castanera R."/>
            <person name="Culley D."/>
            <person name="Daum C."/>
            <person name="Ezra D."/>
            <person name="Gonzalez J."/>
            <person name="Henrissat B."/>
            <person name="Kuo A."/>
            <person name="Liang C."/>
            <person name="Lipzen A."/>
            <person name="Lutzoni F."/>
            <person name="Magnuson J."/>
            <person name="Mondo S."/>
            <person name="Nolan M."/>
            <person name="Ohm R."/>
            <person name="Pangilinan J."/>
            <person name="Park H.-J."/>
            <person name="Ramirez L."/>
            <person name="Alfaro M."/>
            <person name="Sun H."/>
            <person name="Tritt A."/>
            <person name="Yoshinaga Y."/>
            <person name="Zwiers L.-H."/>
            <person name="Turgeon B."/>
            <person name="Goodwin S."/>
            <person name="Spatafora J."/>
            <person name="Crous P."/>
            <person name="Grigoriev I."/>
        </authorList>
    </citation>
    <scope>NUCLEOTIDE SEQUENCE</scope>
    <source>
        <strain evidence="2">CBS 269.34</strain>
    </source>
</reference>
<feature type="transmembrane region" description="Helical" evidence="1">
    <location>
        <begin position="94"/>
        <end position="119"/>
    </location>
</feature>
<keyword evidence="3" id="KW-1185">Reference proteome</keyword>
<keyword evidence="1" id="KW-1133">Transmembrane helix</keyword>
<protein>
    <submittedName>
        <fullName evidence="2">Uncharacterized protein</fullName>
    </submittedName>
</protein>
<dbReference type="EMBL" id="MU004186">
    <property type="protein sequence ID" value="KAF2497893.1"/>
    <property type="molecule type" value="Genomic_DNA"/>
</dbReference>
<dbReference type="Proteomes" id="UP000799750">
    <property type="component" value="Unassembled WGS sequence"/>
</dbReference>
<keyword evidence="1" id="KW-0812">Transmembrane</keyword>
<keyword evidence="1" id="KW-0472">Membrane</keyword>
<sequence>MARYPSPLFQILCISQIVASSIVVIFFYVAWADIAKTAVLKDDLGLVEKTKNPNEWHAPWYFKLLHGTAHLSLISAIVLFALHTFKKLYPPVGLVLNFALTFLYIAGVAGVAAFSFALGLIGKCDSGMGCIAYKIAFLTAHLSGLLAWAMMLLDAYTFGQTRSQTAGYQKFDDDSAGLLPLRNKGMTSTAYEPTRS</sequence>
<proteinExistence type="predicted"/>
<dbReference type="AlphaFoldDB" id="A0A6A6R224"/>